<sequence length="339" mass="37175">MPVLLEAENLARSFTLGRKGLFRPARQFNAVDGVSLSVNRGETLGIVGESGCGKSTLSRLLLGLLPPSQGSVMLDGAETTDVTPEEWRRLRQRMQLVFQDAAGSLDPRLTIRAQVEEPLRIHGLPLEMADTALDAVGLGGAMSARYPHEMSGGQLQRVIIARALVMKPEFLVLDEPVSALDVSIQAQIVNLLRDLQRELGLTYVFVSHDLGIVRHVSDRVAVMYLGRIVETAPKAEFYAKPLHPYSQLLLNSVPVPDPTRRKRARIVPGDPPNPADPPSGCRFHPRCPLATKLCREQAPELRDFGGRQAACHMIETARVAPKRAAVPTPDARQEEEVFA</sequence>
<dbReference type="GO" id="GO:0005886">
    <property type="term" value="C:plasma membrane"/>
    <property type="evidence" value="ECO:0007669"/>
    <property type="project" value="UniProtKB-SubCell"/>
</dbReference>
<keyword evidence="8" id="KW-1185">Reference proteome</keyword>
<dbReference type="PROSITE" id="PS50893">
    <property type="entry name" value="ABC_TRANSPORTER_2"/>
    <property type="match status" value="1"/>
</dbReference>
<feature type="domain" description="ABC transporter" evidence="6">
    <location>
        <begin position="5"/>
        <end position="250"/>
    </location>
</feature>
<keyword evidence="3" id="KW-0813">Transport</keyword>
<comment type="caution">
    <text evidence="7">The sequence shown here is derived from an EMBL/GenBank/DDBJ whole genome shotgun (WGS) entry which is preliminary data.</text>
</comment>
<evidence type="ECO:0000313" key="7">
    <source>
        <dbReference type="EMBL" id="KFE33288.1"/>
    </source>
</evidence>
<dbReference type="PROSITE" id="PS00211">
    <property type="entry name" value="ABC_TRANSPORTER_1"/>
    <property type="match status" value="1"/>
</dbReference>
<dbReference type="SMART" id="SM00382">
    <property type="entry name" value="AAA"/>
    <property type="match status" value="1"/>
</dbReference>
<dbReference type="PATRIC" id="fig|1317124.6.peg.3753"/>
<accession>A0A085TRE1</accession>
<evidence type="ECO:0000259" key="6">
    <source>
        <dbReference type="PROSITE" id="PS50893"/>
    </source>
</evidence>
<dbReference type="GO" id="GO:0016887">
    <property type="term" value="F:ATP hydrolysis activity"/>
    <property type="evidence" value="ECO:0007669"/>
    <property type="project" value="InterPro"/>
</dbReference>
<dbReference type="eggNOG" id="COG4608">
    <property type="taxonomic scope" value="Bacteria"/>
</dbReference>
<dbReference type="InterPro" id="IPR027417">
    <property type="entry name" value="P-loop_NTPase"/>
</dbReference>
<dbReference type="InterPro" id="IPR003593">
    <property type="entry name" value="AAA+_ATPase"/>
</dbReference>
<evidence type="ECO:0000256" key="5">
    <source>
        <dbReference type="ARBA" id="ARBA00022840"/>
    </source>
</evidence>
<dbReference type="InterPro" id="IPR013563">
    <property type="entry name" value="Oligopep_ABC_C"/>
</dbReference>
<proteinExistence type="inferred from homology"/>
<name>A0A085TRE1_9RHOB</name>
<protein>
    <submittedName>
        <fullName evidence="7">Putative oligopeptide ABC transporter ATP-binding protein</fullName>
    </submittedName>
</protein>
<dbReference type="STRING" id="1317124.DW2_18724"/>
<comment type="similarity">
    <text evidence="2">Belongs to the ABC transporter superfamily.</text>
</comment>
<evidence type="ECO:0000256" key="1">
    <source>
        <dbReference type="ARBA" id="ARBA00004417"/>
    </source>
</evidence>
<evidence type="ECO:0000256" key="3">
    <source>
        <dbReference type="ARBA" id="ARBA00022448"/>
    </source>
</evidence>
<dbReference type="Pfam" id="PF00005">
    <property type="entry name" value="ABC_tran"/>
    <property type="match status" value="1"/>
</dbReference>
<gene>
    <name evidence="7" type="ORF">DW2_18724</name>
</gene>
<organism evidence="7 8">
    <name type="scientific">Thioclava atlantica</name>
    <dbReference type="NCBI Taxonomy" id="1317124"/>
    <lineage>
        <taxon>Bacteria</taxon>
        <taxon>Pseudomonadati</taxon>
        <taxon>Pseudomonadota</taxon>
        <taxon>Alphaproteobacteria</taxon>
        <taxon>Rhodobacterales</taxon>
        <taxon>Paracoccaceae</taxon>
        <taxon>Thioclava</taxon>
    </lineage>
</organism>
<dbReference type="PANTHER" id="PTHR43776:SF7">
    <property type="entry name" value="D,D-DIPEPTIDE TRANSPORT ATP-BINDING PROTEIN DDPF-RELATED"/>
    <property type="match status" value="1"/>
</dbReference>
<dbReference type="AlphaFoldDB" id="A0A085TRE1"/>
<evidence type="ECO:0000256" key="4">
    <source>
        <dbReference type="ARBA" id="ARBA00022741"/>
    </source>
</evidence>
<dbReference type="GO" id="GO:0055085">
    <property type="term" value="P:transmembrane transport"/>
    <property type="evidence" value="ECO:0007669"/>
    <property type="project" value="UniProtKB-ARBA"/>
</dbReference>
<dbReference type="EMBL" id="AQRC01000027">
    <property type="protein sequence ID" value="KFE33288.1"/>
    <property type="molecule type" value="Genomic_DNA"/>
</dbReference>
<evidence type="ECO:0000256" key="2">
    <source>
        <dbReference type="ARBA" id="ARBA00005417"/>
    </source>
</evidence>
<keyword evidence="4" id="KW-0547">Nucleotide-binding</keyword>
<dbReference type="InterPro" id="IPR050319">
    <property type="entry name" value="ABC_transp_ATP-bind"/>
</dbReference>
<dbReference type="GO" id="GO:0015833">
    <property type="term" value="P:peptide transport"/>
    <property type="evidence" value="ECO:0007669"/>
    <property type="project" value="InterPro"/>
</dbReference>
<keyword evidence="5 7" id="KW-0067">ATP-binding</keyword>
<dbReference type="PANTHER" id="PTHR43776">
    <property type="entry name" value="TRANSPORT ATP-BINDING PROTEIN"/>
    <property type="match status" value="1"/>
</dbReference>
<dbReference type="CDD" id="cd03257">
    <property type="entry name" value="ABC_NikE_OppD_transporters"/>
    <property type="match status" value="1"/>
</dbReference>
<evidence type="ECO:0000313" key="8">
    <source>
        <dbReference type="Proteomes" id="UP000028607"/>
    </source>
</evidence>
<dbReference type="GO" id="GO:0005524">
    <property type="term" value="F:ATP binding"/>
    <property type="evidence" value="ECO:0007669"/>
    <property type="project" value="UniProtKB-KW"/>
</dbReference>
<dbReference type="SUPFAM" id="SSF52540">
    <property type="entry name" value="P-loop containing nucleoside triphosphate hydrolases"/>
    <property type="match status" value="1"/>
</dbReference>
<dbReference type="InterPro" id="IPR003439">
    <property type="entry name" value="ABC_transporter-like_ATP-bd"/>
</dbReference>
<dbReference type="Gene3D" id="3.40.50.300">
    <property type="entry name" value="P-loop containing nucleotide triphosphate hydrolases"/>
    <property type="match status" value="1"/>
</dbReference>
<reference evidence="7 8" key="2">
    <citation type="journal article" date="2015" name="Antonie Van Leeuwenhoek">
        <title>Thioclava indica sp. nov., isolated from surface seawater of the Indian Ocean.</title>
        <authorList>
            <person name="Liu Y."/>
            <person name="Lai Q."/>
            <person name="Du J."/>
            <person name="Xu H."/>
            <person name="Jiang L."/>
            <person name="Shao Z."/>
        </authorList>
    </citation>
    <scope>NUCLEOTIDE SEQUENCE [LARGE SCALE GENOMIC DNA]</scope>
    <source>
        <strain evidence="7 8">13D2W-2</strain>
    </source>
</reference>
<reference evidence="8" key="1">
    <citation type="submission" date="2013-04" db="EMBL/GenBank/DDBJ databases">
        <title>Thioclava sp. 13D2W-2 Genome Sequencing.</title>
        <authorList>
            <person name="Lai Q."/>
            <person name="Li G."/>
            <person name="Shao Z."/>
        </authorList>
    </citation>
    <scope>NUCLEOTIDE SEQUENCE [LARGE SCALE GENOMIC DNA]</scope>
    <source>
        <strain evidence="8">13D2W-2</strain>
    </source>
</reference>
<dbReference type="NCBIfam" id="TIGR01727">
    <property type="entry name" value="oligo_HPY"/>
    <property type="match status" value="1"/>
</dbReference>
<dbReference type="FunFam" id="3.40.50.300:FF:000016">
    <property type="entry name" value="Oligopeptide ABC transporter ATP-binding component"/>
    <property type="match status" value="1"/>
</dbReference>
<comment type="subcellular location">
    <subcellularLocation>
        <location evidence="1">Cell inner membrane</location>
        <topology evidence="1">Peripheral membrane protein</topology>
    </subcellularLocation>
</comment>
<dbReference type="Proteomes" id="UP000028607">
    <property type="component" value="Unassembled WGS sequence"/>
</dbReference>
<dbReference type="Pfam" id="PF08352">
    <property type="entry name" value="oligo_HPY"/>
    <property type="match status" value="1"/>
</dbReference>
<dbReference type="InterPro" id="IPR017871">
    <property type="entry name" value="ABC_transporter-like_CS"/>
</dbReference>
<dbReference type="RefSeq" id="WP_081875078.1">
    <property type="nucleotide sequence ID" value="NZ_AQRC01000027.1"/>
</dbReference>
<dbReference type="OrthoDB" id="9802264at2"/>